<reference evidence="1" key="1">
    <citation type="journal article" date="2021" name="New Phytol.">
        <title>Evolutionary innovations through gain and loss of genes in the ectomycorrhizal Boletales.</title>
        <authorList>
            <person name="Wu G."/>
            <person name="Miyauchi S."/>
            <person name="Morin E."/>
            <person name="Kuo A."/>
            <person name="Drula E."/>
            <person name="Varga T."/>
            <person name="Kohler A."/>
            <person name="Feng B."/>
            <person name="Cao Y."/>
            <person name="Lipzen A."/>
            <person name="Daum C."/>
            <person name="Hundley H."/>
            <person name="Pangilinan J."/>
            <person name="Johnson J."/>
            <person name="Barry K."/>
            <person name="LaButti K."/>
            <person name="Ng V."/>
            <person name="Ahrendt S."/>
            <person name="Min B."/>
            <person name="Choi I.G."/>
            <person name="Park H."/>
            <person name="Plett J.M."/>
            <person name="Magnuson J."/>
            <person name="Spatafora J.W."/>
            <person name="Nagy L.G."/>
            <person name="Henrissat B."/>
            <person name="Grigoriev I.V."/>
            <person name="Yang Z.L."/>
            <person name="Xu J."/>
            <person name="Martin F.M."/>
        </authorList>
    </citation>
    <scope>NUCLEOTIDE SEQUENCE</scope>
    <source>
        <strain evidence="1">KUC20120723A-06</strain>
    </source>
</reference>
<gene>
    <name evidence="1" type="ORF">BV22DRAFT_1073441</name>
</gene>
<evidence type="ECO:0000313" key="1">
    <source>
        <dbReference type="EMBL" id="KAH7920766.1"/>
    </source>
</evidence>
<evidence type="ECO:0000313" key="2">
    <source>
        <dbReference type="Proteomes" id="UP000790709"/>
    </source>
</evidence>
<proteinExistence type="predicted"/>
<name>A0ACB8B4Q0_9AGAM</name>
<sequence length="245" mass="26883">MHYHIDSPTATVKDFAAPGHSSRGPSHSRHEAQSPSQWSEASWGSSPRSPVPIPHAPHLRNVSLPHPNAAPRHPSYDYDDASASGPPSGSVVALHPLLSYDPNARMRFNVAQDLSYIQLRPGCSPRMLQELALSPSAPRLLITFPSIPAWPIEVANPRGVTVTDVLGRIRDVLNRPVTQHELVTQFPWAATSAAESFRARTRADPGEYAQGVKRLDIIGPNYFFVGLTRARDGQDRWDIHFSASA</sequence>
<organism evidence="1 2">
    <name type="scientific">Leucogyrophana mollusca</name>
    <dbReference type="NCBI Taxonomy" id="85980"/>
    <lineage>
        <taxon>Eukaryota</taxon>
        <taxon>Fungi</taxon>
        <taxon>Dikarya</taxon>
        <taxon>Basidiomycota</taxon>
        <taxon>Agaricomycotina</taxon>
        <taxon>Agaricomycetes</taxon>
        <taxon>Agaricomycetidae</taxon>
        <taxon>Boletales</taxon>
        <taxon>Boletales incertae sedis</taxon>
        <taxon>Leucogyrophana</taxon>
    </lineage>
</organism>
<comment type="caution">
    <text evidence="1">The sequence shown here is derived from an EMBL/GenBank/DDBJ whole genome shotgun (WGS) entry which is preliminary data.</text>
</comment>
<keyword evidence="2" id="KW-1185">Reference proteome</keyword>
<protein>
    <submittedName>
        <fullName evidence="1">Uncharacterized protein</fullName>
    </submittedName>
</protein>
<dbReference type="Proteomes" id="UP000790709">
    <property type="component" value="Unassembled WGS sequence"/>
</dbReference>
<dbReference type="EMBL" id="MU266560">
    <property type="protein sequence ID" value="KAH7920766.1"/>
    <property type="molecule type" value="Genomic_DNA"/>
</dbReference>
<accession>A0ACB8B4Q0</accession>